<dbReference type="InterPro" id="IPR008557">
    <property type="entry name" value="PhoX"/>
</dbReference>
<comment type="caution">
    <text evidence="2">The sequence shown here is derived from an EMBL/GenBank/DDBJ whole genome shotgun (WGS) entry which is preliminary data.</text>
</comment>
<accession>A0A266Q479</accession>
<evidence type="ECO:0000313" key="2">
    <source>
        <dbReference type="EMBL" id="OZY84684.1"/>
    </source>
</evidence>
<sequence>MTNHTIYEIDNSGIEPMRNTSNNPTFDQIVSQRRQFLKGSLSTAVAAFMGVNLVACGGDSNNNSNSSSSSSSSSSSANSSSTSSSSSSAAPLLGFAAIATNRNDAISVPVGYSATAFVPWGTPLTGTMPAYKPDGSNSGADQEQQVGAHHDGVYFFPMDAKTTHTNSSEGLLVMNHEYLDPNLFHPNGATLGETRPADEVRKEIAGHGVSVIHIRKNGSNWEVVNGSPFNRRITGATPMDIRGPAAGSAKLATKYSPNGTATRGTLNNCGMGATPWNTYLTAEENWAGYFVNKDATQPREHKEYSVGTKNGRYYWELADSGADEYIRFDASTKGATALDDYRNEPNTFGWMVEIDPFDPEGRPQKRTALGRFGHEGVIFAPAVEGQPVVCYSGDDSTNEYIYKFVSTDNYHKATAGGYLLNSGVLYAAKFNADGTGEWLPLDITNSDFTAKAATAGVTFADQADVLINTRLAADIMGATKMDRPEWGAVHPDTGEVYFTLTNNTGRTTTDAANPRPNNTTGHIIRWREIANNPRGFNWDIFLLGGDVGTTTGSGSNAVALTAENHFASPDGLLIDTRGVAWIQTDMSGSQQSDGPFGNNQMLAADPVTKEVKRFFVGPVDAEVTGVTLTPDLKTMFVNIQHPGDRSTPSSFTSHWPEGGTARPRSATVIVTKNDGGIIGT</sequence>
<feature type="region of interest" description="Disordered" evidence="1">
    <location>
        <begin position="1"/>
        <end position="24"/>
    </location>
</feature>
<keyword evidence="3" id="KW-1185">Reference proteome</keyword>
<reference evidence="3" key="1">
    <citation type="submission" date="2017-05" db="EMBL/GenBank/DDBJ databases">
        <authorList>
            <person name="Barney B.M."/>
        </authorList>
    </citation>
    <scope>NUCLEOTIDE SEQUENCE [LARGE SCALE GENOMIC DNA]</scope>
    <source>
        <strain evidence="3">PSBB022</strain>
    </source>
</reference>
<proteinExistence type="predicted"/>
<protein>
    <submittedName>
        <fullName evidence="2">Tat pathway signal protein</fullName>
    </submittedName>
</protein>
<organism evidence="2 3">
    <name type="scientific">Cellvibrio mixtus</name>
    <dbReference type="NCBI Taxonomy" id="39650"/>
    <lineage>
        <taxon>Bacteria</taxon>
        <taxon>Pseudomonadati</taxon>
        <taxon>Pseudomonadota</taxon>
        <taxon>Gammaproteobacteria</taxon>
        <taxon>Cellvibrionales</taxon>
        <taxon>Cellvibrionaceae</taxon>
        <taxon>Cellvibrio</taxon>
    </lineage>
</organism>
<dbReference type="STRING" id="1209072.GCA_000766945_00211"/>
<name>A0A266Q479_9GAMM</name>
<dbReference type="AlphaFoldDB" id="A0A266Q479"/>
<evidence type="ECO:0000256" key="1">
    <source>
        <dbReference type="SAM" id="MobiDB-lite"/>
    </source>
</evidence>
<feature type="region of interest" description="Disordered" evidence="1">
    <location>
        <begin position="643"/>
        <end position="662"/>
    </location>
</feature>
<evidence type="ECO:0000313" key="3">
    <source>
        <dbReference type="Proteomes" id="UP000216101"/>
    </source>
</evidence>
<gene>
    <name evidence="2" type="ORF">CBP51_16055</name>
</gene>
<dbReference type="PANTHER" id="PTHR35399">
    <property type="entry name" value="SLR8030 PROTEIN"/>
    <property type="match status" value="1"/>
</dbReference>
<dbReference type="EMBL" id="NHNI01000002">
    <property type="protein sequence ID" value="OZY84684.1"/>
    <property type="molecule type" value="Genomic_DNA"/>
</dbReference>
<dbReference type="Proteomes" id="UP000216101">
    <property type="component" value="Unassembled WGS sequence"/>
</dbReference>
<dbReference type="PANTHER" id="PTHR35399:SF2">
    <property type="entry name" value="DUF839 DOMAIN-CONTAINING PROTEIN"/>
    <property type="match status" value="1"/>
</dbReference>
<dbReference type="SUPFAM" id="SSF63829">
    <property type="entry name" value="Calcium-dependent phosphotriesterase"/>
    <property type="match status" value="1"/>
</dbReference>
<feature type="region of interest" description="Disordered" evidence="1">
    <location>
        <begin position="61"/>
        <end position="88"/>
    </location>
</feature>
<dbReference type="Pfam" id="PF05787">
    <property type="entry name" value="PhoX"/>
    <property type="match status" value="1"/>
</dbReference>
<dbReference type="RefSeq" id="WP_094985712.1">
    <property type="nucleotide sequence ID" value="NZ_NHNI01000002.1"/>
</dbReference>